<protein>
    <submittedName>
        <fullName evidence="6">Putative intracellular protease/amidase</fullName>
    </submittedName>
</protein>
<dbReference type="InterPro" id="IPR039437">
    <property type="entry name" value="FrzH/put_lumazine-bd"/>
</dbReference>
<keyword evidence="6" id="KW-0378">Hydrolase</keyword>
<accession>A0A420D8P9</accession>
<dbReference type="Gene3D" id="3.40.50.880">
    <property type="match status" value="1"/>
</dbReference>
<dbReference type="SUPFAM" id="SSF54427">
    <property type="entry name" value="NTF2-like"/>
    <property type="match status" value="1"/>
</dbReference>
<reference evidence="5" key="1">
    <citation type="journal article" date="2014" name="Int. J. Syst. Evol. Microbiol.">
        <title>Complete genome of a new Firmicutes species belonging to the dominant human colonic microbiota ('Ruminococcus bicirculans') reveals two chromosomes and a selective capacity to utilize plant glucans.</title>
        <authorList>
            <consortium name="NISC Comparative Sequencing Program"/>
            <person name="Wegmann U."/>
            <person name="Louis P."/>
            <person name="Goesmann A."/>
            <person name="Henrissat B."/>
            <person name="Duncan S.H."/>
            <person name="Flint H.J."/>
        </authorList>
    </citation>
    <scope>NUCLEOTIDE SEQUENCE</scope>
    <source>
        <strain evidence="5">CCM 8490</strain>
    </source>
</reference>
<feature type="domain" description="DJ-1/PfpI" evidence="4">
    <location>
        <begin position="55"/>
        <end position="249"/>
    </location>
</feature>
<dbReference type="GO" id="GO:0008233">
    <property type="term" value="F:peptidase activity"/>
    <property type="evidence" value="ECO:0007669"/>
    <property type="project" value="UniProtKB-KW"/>
</dbReference>
<dbReference type="GO" id="GO:0019243">
    <property type="term" value="P:methylglyoxal catabolic process to D-lactate via S-lactoyl-glutathione"/>
    <property type="evidence" value="ECO:0007669"/>
    <property type="project" value="TreeGrafter"/>
</dbReference>
<comment type="similarity">
    <text evidence="3">Belongs to the peptidase C56 family. HSP31-like subfamily.</text>
</comment>
<dbReference type="Proteomes" id="UP000285906">
    <property type="component" value="Unassembled WGS sequence"/>
</dbReference>
<dbReference type="Pfam" id="PF01965">
    <property type="entry name" value="DJ-1_PfpI"/>
    <property type="match status" value="1"/>
</dbReference>
<dbReference type="InterPro" id="IPR050325">
    <property type="entry name" value="Prot/Nucl_acid_deglycase"/>
</dbReference>
<dbReference type="SUPFAM" id="SSF52317">
    <property type="entry name" value="Class I glutamine amidotransferase-like"/>
    <property type="match status" value="1"/>
</dbReference>
<evidence type="ECO:0000256" key="3">
    <source>
        <dbReference type="ARBA" id="ARBA00038493"/>
    </source>
</evidence>
<dbReference type="PANTHER" id="PTHR48094">
    <property type="entry name" value="PROTEIN/NUCLEIC ACID DEGLYCASE DJ-1-RELATED"/>
    <property type="match status" value="1"/>
</dbReference>
<dbReference type="AlphaFoldDB" id="A0A420D8P9"/>
<evidence type="ECO:0000313" key="7">
    <source>
        <dbReference type="Proteomes" id="UP000285906"/>
    </source>
</evidence>
<dbReference type="OrthoDB" id="9792284at2"/>
<evidence type="ECO:0000256" key="2">
    <source>
        <dbReference type="ARBA" id="ARBA00023239"/>
    </source>
</evidence>
<reference evidence="5" key="4">
    <citation type="submission" date="2024-05" db="EMBL/GenBank/DDBJ databases">
        <authorList>
            <person name="Sun Q."/>
            <person name="Sedlacek I."/>
        </authorList>
    </citation>
    <scope>NUCLEOTIDE SEQUENCE</scope>
    <source>
        <strain evidence="5">CCM 8490</strain>
    </source>
</reference>
<dbReference type="PANTHER" id="PTHR48094:SF11">
    <property type="entry name" value="GLUTATHIONE-INDEPENDENT GLYOXALASE HSP31-RELATED"/>
    <property type="match status" value="1"/>
</dbReference>
<reference evidence="6 7" key="2">
    <citation type="submission" date="2018-09" db="EMBL/GenBank/DDBJ databases">
        <title>Genomic Encyclopedia of Archaeal and Bacterial Type Strains, Phase II (KMG-II): from individual species to whole genera.</title>
        <authorList>
            <person name="Goeker M."/>
        </authorList>
    </citation>
    <scope>NUCLEOTIDE SEQUENCE [LARGE SCALE GENOMIC DNA]</scope>
    <source>
        <strain evidence="6 7">DSM 27620</strain>
    </source>
</reference>
<gene>
    <name evidence="6" type="ORF">BXY58_2013</name>
    <name evidence="5" type="ORF">GCM10007332_20380</name>
</gene>
<comment type="caution">
    <text evidence="6">The sequence shown here is derived from an EMBL/GenBank/DDBJ whole genome shotgun (WGS) entry which is preliminary data.</text>
</comment>
<dbReference type="GO" id="GO:0005737">
    <property type="term" value="C:cytoplasm"/>
    <property type="evidence" value="ECO:0007669"/>
    <property type="project" value="TreeGrafter"/>
</dbReference>
<dbReference type="GO" id="GO:0019172">
    <property type="term" value="F:glyoxalase III activity"/>
    <property type="evidence" value="ECO:0007669"/>
    <property type="project" value="TreeGrafter"/>
</dbReference>
<reference evidence="8" key="3">
    <citation type="journal article" date="2019" name="Int. J. Syst. Evol. Microbiol.">
        <title>The Global Catalogue of Microorganisms (GCM) 10K type strain sequencing project: providing services to taxonomists for standard genome sequencing and annotation.</title>
        <authorList>
            <consortium name="The Broad Institute Genomics Platform"/>
            <consortium name="The Broad Institute Genome Sequencing Center for Infectious Disease"/>
            <person name="Wu L."/>
            <person name="Ma J."/>
        </authorList>
    </citation>
    <scope>NUCLEOTIDE SEQUENCE [LARGE SCALE GENOMIC DNA]</scope>
    <source>
        <strain evidence="8">CCM 8490</strain>
    </source>
</reference>
<proteinExistence type="inferred from homology"/>
<dbReference type="Gene3D" id="3.10.450.50">
    <property type="match status" value="1"/>
</dbReference>
<evidence type="ECO:0000256" key="1">
    <source>
        <dbReference type="ARBA" id="ARBA00023016"/>
    </source>
</evidence>
<dbReference type="RefSeq" id="WP_120213655.1">
    <property type="nucleotide sequence ID" value="NZ_BMCW01000004.1"/>
</dbReference>
<dbReference type="Pfam" id="PF12893">
    <property type="entry name" value="Lumazine_bd_2"/>
    <property type="match status" value="1"/>
</dbReference>
<name>A0A420D8P9_9FLAO</name>
<evidence type="ECO:0000313" key="5">
    <source>
        <dbReference type="EMBL" id="GGG58561.1"/>
    </source>
</evidence>
<dbReference type="InterPro" id="IPR002818">
    <property type="entry name" value="DJ-1/PfpI"/>
</dbReference>
<dbReference type="EMBL" id="RAQH01000005">
    <property type="protein sequence ID" value="RKE87142.1"/>
    <property type="molecule type" value="Genomic_DNA"/>
</dbReference>
<dbReference type="InterPro" id="IPR032710">
    <property type="entry name" value="NTF2-like_dom_sf"/>
</dbReference>
<evidence type="ECO:0000259" key="4">
    <source>
        <dbReference type="Pfam" id="PF01965"/>
    </source>
</evidence>
<dbReference type="GO" id="GO:0006508">
    <property type="term" value="P:proteolysis"/>
    <property type="evidence" value="ECO:0007669"/>
    <property type="project" value="UniProtKB-KW"/>
</dbReference>
<dbReference type="CDD" id="cd03141">
    <property type="entry name" value="GATase1_Hsp31_like"/>
    <property type="match status" value="1"/>
</dbReference>
<dbReference type="Proteomes" id="UP000658202">
    <property type="component" value="Unassembled WGS sequence"/>
</dbReference>
<dbReference type="InterPro" id="IPR029062">
    <property type="entry name" value="Class_I_gatase-like"/>
</dbReference>
<evidence type="ECO:0000313" key="6">
    <source>
        <dbReference type="EMBL" id="RKE87142.1"/>
    </source>
</evidence>
<sequence length="380" mass="43279">MIKCTYFNILKKKSLILFLLLILSHLQAQKKILFVTSNQDHYGNTKISTSNHFEEIIVPYDEFTRAGYLVDFVSPKGGAVPVGYINTSDSLQKQYLYDGWFMDKLEHTMNPREIIAENYAAIFYSGGGAAMYSIPEDENIQKIAVQIYNENGVISTICHGTAGIAFLKDENGKPLYAGKKITGYPDHLEKKELEYYKAFPFSIDQAIKNNKGKFVYSEKGSDGFYVVDSRFVTGQDPSSAAHVAREVVSLLKKNFTSVQAEKSDYEQIREVLLDYIEGTANGQPERLRKAFHPDFNLYTVTKDTLWIRSGQQYISNFKEGEKNNRKGQIVSIDIENDTAIAKAKISIPGRVFTDYFLILKYQGAWKIVQKSYSWREVPKE</sequence>
<keyword evidence="1" id="KW-0346">Stress response</keyword>
<evidence type="ECO:0000313" key="8">
    <source>
        <dbReference type="Proteomes" id="UP000658202"/>
    </source>
</evidence>
<keyword evidence="6" id="KW-0645">Protease</keyword>
<organism evidence="6 7">
    <name type="scientific">Epilithonimonas arachidiradicis</name>
    <dbReference type="NCBI Taxonomy" id="1617282"/>
    <lineage>
        <taxon>Bacteria</taxon>
        <taxon>Pseudomonadati</taxon>
        <taxon>Bacteroidota</taxon>
        <taxon>Flavobacteriia</taxon>
        <taxon>Flavobacteriales</taxon>
        <taxon>Weeksellaceae</taxon>
        <taxon>Chryseobacterium group</taxon>
        <taxon>Epilithonimonas</taxon>
    </lineage>
</organism>
<dbReference type="EMBL" id="BMCW01000004">
    <property type="protein sequence ID" value="GGG58561.1"/>
    <property type="molecule type" value="Genomic_DNA"/>
</dbReference>
<keyword evidence="8" id="KW-1185">Reference proteome</keyword>
<keyword evidence="2" id="KW-0456">Lyase</keyword>